<gene>
    <name evidence="8" type="ORF">ENW96_05830</name>
</gene>
<protein>
    <submittedName>
        <fullName evidence="8">Type II secretion system F family protein</fullName>
    </submittedName>
</protein>
<keyword evidence="3 6" id="KW-0812">Transmembrane</keyword>
<evidence type="ECO:0000256" key="6">
    <source>
        <dbReference type="SAM" id="Phobius"/>
    </source>
</evidence>
<evidence type="ECO:0000256" key="2">
    <source>
        <dbReference type="ARBA" id="ARBA00022475"/>
    </source>
</evidence>
<feature type="transmembrane region" description="Helical" evidence="6">
    <location>
        <begin position="127"/>
        <end position="150"/>
    </location>
</feature>
<evidence type="ECO:0000256" key="1">
    <source>
        <dbReference type="ARBA" id="ARBA00004651"/>
    </source>
</evidence>
<comment type="subcellular location">
    <subcellularLocation>
        <location evidence="1">Cell membrane</location>
        <topology evidence="1">Multi-pass membrane protein</topology>
    </subcellularLocation>
</comment>
<dbReference type="EMBL" id="DTMF01000146">
    <property type="protein sequence ID" value="HGF33896.1"/>
    <property type="molecule type" value="Genomic_DNA"/>
</dbReference>
<evidence type="ECO:0000313" key="8">
    <source>
        <dbReference type="EMBL" id="HGF33896.1"/>
    </source>
</evidence>
<sequence length="314" mass="35191">MLLLIYALAFLTVFLLTFTVASLWTRRARVKARFAGNPEEEVVSPFLRPKPAASPVKEKMLDWLSASGQWALKDPKGLSEIQERLIHAGYRHPQALAVFFGVRAVAAFLLPIPYILFYLIIKGKMGFLHVGFAFFLSFLGFFLPSYLLAIKARQRQNRLDKALPDILDLFVICMEAGLALNAALNKVAEEIKGVYPDFYTELQITAAELRTGIPWDDAFDNLGRRTGVQSIRSMVGLMIQSDKLGASIGQALRNHGDFTRTQRTLRAEENAAKLPLKLIFPLIFCIFPAMLIVSVGPAVIHISQKLLPVFRMVR</sequence>
<dbReference type="AlphaFoldDB" id="A0A7C3UXD9"/>
<name>A0A7C3UXD9_9BACT</name>
<evidence type="ECO:0000256" key="3">
    <source>
        <dbReference type="ARBA" id="ARBA00022692"/>
    </source>
</evidence>
<feature type="domain" description="Type II secretion system protein GspF" evidence="7">
    <location>
        <begin position="167"/>
        <end position="294"/>
    </location>
</feature>
<dbReference type="InterPro" id="IPR018076">
    <property type="entry name" value="T2SS_GspF_dom"/>
</dbReference>
<feature type="transmembrane region" description="Helical" evidence="6">
    <location>
        <begin position="95"/>
        <end position="121"/>
    </location>
</feature>
<feature type="transmembrane region" description="Helical" evidence="6">
    <location>
        <begin position="6"/>
        <end position="24"/>
    </location>
</feature>
<dbReference type="GO" id="GO:0005886">
    <property type="term" value="C:plasma membrane"/>
    <property type="evidence" value="ECO:0007669"/>
    <property type="project" value="UniProtKB-SubCell"/>
</dbReference>
<dbReference type="PANTHER" id="PTHR35007:SF2">
    <property type="entry name" value="PILUS ASSEMBLE PROTEIN"/>
    <property type="match status" value="1"/>
</dbReference>
<keyword evidence="4 6" id="KW-1133">Transmembrane helix</keyword>
<dbReference type="PANTHER" id="PTHR35007">
    <property type="entry name" value="INTEGRAL MEMBRANE PROTEIN-RELATED"/>
    <property type="match status" value="1"/>
</dbReference>
<dbReference type="Pfam" id="PF00482">
    <property type="entry name" value="T2SSF"/>
    <property type="match status" value="1"/>
</dbReference>
<evidence type="ECO:0000256" key="5">
    <source>
        <dbReference type="ARBA" id="ARBA00023136"/>
    </source>
</evidence>
<keyword evidence="2" id="KW-1003">Cell membrane</keyword>
<evidence type="ECO:0000259" key="7">
    <source>
        <dbReference type="Pfam" id="PF00482"/>
    </source>
</evidence>
<comment type="caution">
    <text evidence="8">The sequence shown here is derived from an EMBL/GenBank/DDBJ whole genome shotgun (WGS) entry which is preliminary data.</text>
</comment>
<reference evidence="8" key="1">
    <citation type="journal article" date="2020" name="mSystems">
        <title>Genome- and Community-Level Interaction Insights into Carbon Utilization and Element Cycling Functions of Hydrothermarchaeota in Hydrothermal Sediment.</title>
        <authorList>
            <person name="Zhou Z."/>
            <person name="Liu Y."/>
            <person name="Xu W."/>
            <person name="Pan J."/>
            <person name="Luo Z.H."/>
            <person name="Li M."/>
        </authorList>
    </citation>
    <scope>NUCLEOTIDE SEQUENCE [LARGE SCALE GENOMIC DNA]</scope>
    <source>
        <strain evidence="8">SpSt-897</strain>
    </source>
</reference>
<organism evidence="8">
    <name type="scientific">Desulfobacca acetoxidans</name>
    <dbReference type="NCBI Taxonomy" id="60893"/>
    <lineage>
        <taxon>Bacteria</taxon>
        <taxon>Pseudomonadati</taxon>
        <taxon>Thermodesulfobacteriota</taxon>
        <taxon>Desulfobaccia</taxon>
        <taxon>Desulfobaccales</taxon>
        <taxon>Desulfobaccaceae</taxon>
        <taxon>Desulfobacca</taxon>
    </lineage>
</organism>
<keyword evidence="5 6" id="KW-0472">Membrane</keyword>
<evidence type="ECO:0000256" key="4">
    <source>
        <dbReference type="ARBA" id="ARBA00022989"/>
    </source>
</evidence>
<accession>A0A7C3UXD9</accession>
<proteinExistence type="predicted"/>
<feature type="transmembrane region" description="Helical" evidence="6">
    <location>
        <begin position="278"/>
        <end position="302"/>
    </location>
</feature>